<dbReference type="HOGENOM" id="CLU_1710217_0_0_4"/>
<evidence type="ECO:0000313" key="1">
    <source>
        <dbReference type="EMBL" id="AAZ60657.1"/>
    </source>
</evidence>
<protein>
    <submittedName>
        <fullName evidence="1">Uncharacterized protein</fullName>
    </submittedName>
</protein>
<name>Q472M6_CUPPJ</name>
<accession>Q472M6</accession>
<reference evidence="1" key="1">
    <citation type="submission" date="2005-08" db="EMBL/GenBank/DDBJ databases">
        <title>Complete sequence of Chromosome1 of Ralstonia eutropha JMP134.</title>
        <authorList>
            <person name="Copeland A."/>
            <person name="Lucas S."/>
            <person name="Lapidus A."/>
            <person name="Barry K."/>
            <person name="Detter J.C."/>
            <person name="Glavina T."/>
            <person name="Hammon N."/>
            <person name="Israni S."/>
            <person name="Pitluck S."/>
            <person name="Goltsman E."/>
            <person name="Martinez M."/>
            <person name="Schmutz J."/>
            <person name="Larimer F."/>
            <person name="Land M."/>
            <person name="Lykidis A."/>
            <person name="Richardson P."/>
        </authorList>
    </citation>
    <scope>NUCLEOTIDE SEQUENCE</scope>
    <source>
        <strain evidence="1">JMP134</strain>
    </source>
</reference>
<dbReference type="STRING" id="264198.Reut_A1287"/>
<proteinExistence type="predicted"/>
<dbReference type="AlphaFoldDB" id="Q472M6"/>
<dbReference type="EMBL" id="CP000090">
    <property type="protein sequence ID" value="AAZ60657.1"/>
    <property type="molecule type" value="Genomic_DNA"/>
</dbReference>
<organism evidence="1">
    <name type="scientific">Cupriavidus pinatubonensis (strain JMP 134 / LMG 1197)</name>
    <name type="common">Cupriavidus necator (strain JMP 134)</name>
    <dbReference type="NCBI Taxonomy" id="264198"/>
    <lineage>
        <taxon>Bacteria</taxon>
        <taxon>Pseudomonadati</taxon>
        <taxon>Pseudomonadota</taxon>
        <taxon>Betaproteobacteria</taxon>
        <taxon>Burkholderiales</taxon>
        <taxon>Burkholderiaceae</taxon>
        <taxon>Cupriavidus</taxon>
    </lineage>
</organism>
<gene>
    <name evidence="1" type="ordered locus">Reut_A1287</name>
</gene>
<dbReference type="KEGG" id="reu:Reut_A1287"/>
<sequence>MGTPVGAEQWLRYSSTDGLAEPLVCRVIAASLCTQGAGPQTVRLPMDISDRPHKSASNAELIGWAGASPEVIARVLNSALAAQDLSGFAALLSDIARDRGLKGQRAAHQSIYDMPYASLLPRQTHLLADAFELVLLLGLEFRPHQPDEEQEGE</sequence>